<proteinExistence type="predicted"/>
<organism evidence="1 2">
    <name type="scientific">Lates japonicus</name>
    <name type="common">Japanese lates</name>
    <dbReference type="NCBI Taxonomy" id="270547"/>
    <lineage>
        <taxon>Eukaryota</taxon>
        <taxon>Metazoa</taxon>
        <taxon>Chordata</taxon>
        <taxon>Craniata</taxon>
        <taxon>Vertebrata</taxon>
        <taxon>Euteleostomi</taxon>
        <taxon>Actinopterygii</taxon>
        <taxon>Neopterygii</taxon>
        <taxon>Teleostei</taxon>
        <taxon>Neoteleostei</taxon>
        <taxon>Acanthomorphata</taxon>
        <taxon>Carangaria</taxon>
        <taxon>Carangaria incertae sedis</taxon>
        <taxon>Centropomidae</taxon>
        <taxon>Lates</taxon>
    </lineage>
</organism>
<feature type="non-terminal residue" evidence="1">
    <location>
        <position position="1"/>
    </location>
</feature>
<evidence type="ECO:0000313" key="2">
    <source>
        <dbReference type="Proteomes" id="UP001279410"/>
    </source>
</evidence>
<sequence length="144" mass="15108">MNNKAQIRSDPPPVQREVTLASDGDYVTVKSSTQDIAAKPAAHSIATQTSQPPSAAAAFFISCQRADEQRGLQGSGGFGCDKVFSSCLSADVCQGVEVRVWRSGCGGQGVRGQGVEVRVLEVRVWRSGCRGQGVGGQGVEVRVL</sequence>
<reference evidence="1" key="1">
    <citation type="submission" date="2022-08" db="EMBL/GenBank/DDBJ databases">
        <title>Genome sequencing of akame (Lates japonicus).</title>
        <authorList>
            <person name="Hashiguchi Y."/>
            <person name="Takahashi H."/>
        </authorList>
    </citation>
    <scope>NUCLEOTIDE SEQUENCE</scope>
    <source>
        <strain evidence="1">Kochi</strain>
    </source>
</reference>
<comment type="caution">
    <text evidence="1">The sequence shown here is derived from an EMBL/GenBank/DDBJ whole genome shotgun (WGS) entry which is preliminary data.</text>
</comment>
<protein>
    <submittedName>
        <fullName evidence="1">Kinesin-like protein KIF26A</fullName>
    </submittedName>
</protein>
<dbReference type="EMBL" id="BRZM01002807">
    <property type="protein sequence ID" value="GLD75244.1"/>
    <property type="molecule type" value="Genomic_DNA"/>
</dbReference>
<name>A0AAD3NQK8_LATJO</name>
<evidence type="ECO:0000313" key="1">
    <source>
        <dbReference type="EMBL" id="GLD75244.1"/>
    </source>
</evidence>
<dbReference type="Proteomes" id="UP001279410">
    <property type="component" value="Unassembled WGS sequence"/>
</dbReference>
<gene>
    <name evidence="1" type="ORF">AKAME5_002657700</name>
</gene>
<keyword evidence="2" id="KW-1185">Reference proteome</keyword>
<accession>A0AAD3NQK8</accession>
<dbReference type="AlphaFoldDB" id="A0AAD3NQK8"/>